<comment type="caution">
    <text evidence="10">The sequence shown here is derived from an EMBL/GenBank/DDBJ whole genome shotgun (WGS) entry which is preliminary data.</text>
</comment>
<dbReference type="Proteomes" id="UP000028725">
    <property type="component" value="Unassembled WGS sequence"/>
</dbReference>
<feature type="domain" description="MacB-like periplasmic core" evidence="9">
    <location>
        <begin position="19"/>
        <end position="245"/>
    </location>
</feature>
<feature type="transmembrane region" description="Helical" evidence="7">
    <location>
        <begin position="372"/>
        <end position="394"/>
    </location>
</feature>
<dbReference type="PANTHER" id="PTHR30572:SF4">
    <property type="entry name" value="ABC TRANSPORTER PERMEASE YTRF"/>
    <property type="match status" value="1"/>
</dbReference>
<protein>
    <recommendedName>
        <fullName evidence="12">Permease</fullName>
    </recommendedName>
</protein>
<keyword evidence="4 7" id="KW-1133">Transmembrane helix</keyword>
<dbReference type="NCBIfam" id="TIGR03434">
    <property type="entry name" value="ADOP"/>
    <property type="match status" value="1"/>
</dbReference>
<evidence type="ECO:0000256" key="6">
    <source>
        <dbReference type="ARBA" id="ARBA00038076"/>
    </source>
</evidence>
<comment type="subcellular location">
    <subcellularLocation>
        <location evidence="1">Cell membrane</location>
        <topology evidence="1">Multi-pass membrane protein</topology>
    </subcellularLocation>
</comment>
<evidence type="ECO:0000313" key="11">
    <source>
        <dbReference type="Proteomes" id="UP000028725"/>
    </source>
</evidence>
<name>A0A085VXI6_9BACT</name>
<dbReference type="InterPro" id="IPR003838">
    <property type="entry name" value="ABC3_permease_C"/>
</dbReference>
<evidence type="ECO:0000256" key="1">
    <source>
        <dbReference type="ARBA" id="ARBA00004651"/>
    </source>
</evidence>
<dbReference type="RefSeq" id="WP_044199358.1">
    <property type="nucleotide sequence ID" value="NZ_JMCB01000031.1"/>
</dbReference>
<evidence type="ECO:0000256" key="7">
    <source>
        <dbReference type="SAM" id="Phobius"/>
    </source>
</evidence>
<dbReference type="STRING" id="394096.DB31_6020"/>
<feature type="transmembrane region" description="Helical" evidence="7">
    <location>
        <begin position="330"/>
        <end position="352"/>
    </location>
</feature>
<keyword evidence="3 7" id="KW-0812">Transmembrane</keyword>
<dbReference type="EMBL" id="JMCB01000031">
    <property type="protein sequence ID" value="KFE60149.1"/>
    <property type="molecule type" value="Genomic_DNA"/>
</dbReference>
<dbReference type="Pfam" id="PF02687">
    <property type="entry name" value="FtsX"/>
    <property type="match status" value="2"/>
</dbReference>
<sequence length="812" mass="86763">MWQDLRFGLRVWARQPGLTLIVLLTLALGIGANTSLFSVINAVLLRPLPFPEPERLVRLWGVDKAQAQLAGDAGRNDYGASPIDVLDWRAQSHSFEELAVTGSGGATLITGEGGSVQVRSEGVSHNFFTLLGVSPVLGRFFETDSSGKPEDKVVVLSESLWRRQFGADPSVLGRTVTLAGKPCTVIGVAPLGLEPPLFSPRGAPDIWHPVALNEPPSMRGVRWYAVLGRLREGVTVAQAQAELDALNQRLEMDFPATNTGRSVLVMPLTESLVQEVRPALLLLLGAVGFVLLIGTANVANLLIARSVTRQRELAIRTALGASRGRLLRQLLVESLLVALAGGTLGLLLALWLTDVLVALSGNGMPRLQSVHVDGRVLAFTLAVSLSSGLLFGLLPALQGSRLAQQAAAGLPGRSVSTGRSQRWTRQALVAGEVALSLVLLVGAGLLLQTFWRLQRVDPGFQPQQVLTLELATPRPWTTTPEQALSNSMRILEEVRTLPGVIDAGSMSLLPLSDVEACQPVRVEKRAQGAEPPPCAEVRTSSPGYFRAMGLPLLSGRLFDARDTQGQPRVVVINSAMARRFFPGESPLGKRIAAGSSAEPPWMEVIGVVGDVHHFGPSKAPVPEFYKAQFQDPVWTYWLVVRSEREAGQVLSAVRGAIRRIDPEIPVFNVRTAEELLSGSVAQPRFRALLLGAFAALAMLLAALGIAGVVSWSVAQRTREIGIRVALGAQPRDVLRMVMGQGLAAVLVGVALGLAGALALTRVLEGLLFELTATDPLTFASGVVALTGTALLASYLPTRRALRIDPAEALRLE</sequence>
<organism evidence="10 11">
    <name type="scientific">Hyalangium minutum</name>
    <dbReference type="NCBI Taxonomy" id="394096"/>
    <lineage>
        <taxon>Bacteria</taxon>
        <taxon>Pseudomonadati</taxon>
        <taxon>Myxococcota</taxon>
        <taxon>Myxococcia</taxon>
        <taxon>Myxococcales</taxon>
        <taxon>Cystobacterineae</taxon>
        <taxon>Archangiaceae</taxon>
        <taxon>Hyalangium</taxon>
    </lineage>
</organism>
<evidence type="ECO:0000256" key="2">
    <source>
        <dbReference type="ARBA" id="ARBA00022475"/>
    </source>
</evidence>
<dbReference type="PANTHER" id="PTHR30572">
    <property type="entry name" value="MEMBRANE COMPONENT OF TRANSPORTER-RELATED"/>
    <property type="match status" value="1"/>
</dbReference>
<feature type="transmembrane region" description="Helical" evidence="7">
    <location>
        <begin position="687"/>
        <end position="713"/>
    </location>
</feature>
<feature type="transmembrane region" description="Helical" evidence="7">
    <location>
        <begin position="279"/>
        <end position="303"/>
    </location>
</feature>
<evidence type="ECO:0000259" key="9">
    <source>
        <dbReference type="Pfam" id="PF12704"/>
    </source>
</evidence>
<keyword evidence="2" id="KW-1003">Cell membrane</keyword>
<dbReference type="InterPro" id="IPR050250">
    <property type="entry name" value="Macrolide_Exporter_MacB"/>
</dbReference>
<feature type="transmembrane region" description="Helical" evidence="7">
    <location>
        <begin position="741"/>
        <end position="763"/>
    </location>
</feature>
<keyword evidence="5 7" id="KW-0472">Membrane</keyword>
<evidence type="ECO:0000259" key="8">
    <source>
        <dbReference type="Pfam" id="PF02687"/>
    </source>
</evidence>
<comment type="similarity">
    <text evidence="6">Belongs to the ABC-4 integral membrane protein family.</text>
</comment>
<feature type="domain" description="ABC3 transporter permease C-terminal" evidence="8">
    <location>
        <begin position="692"/>
        <end position="805"/>
    </location>
</feature>
<keyword evidence="11" id="KW-1185">Reference proteome</keyword>
<evidence type="ECO:0000256" key="4">
    <source>
        <dbReference type="ARBA" id="ARBA00022989"/>
    </source>
</evidence>
<evidence type="ECO:0000256" key="5">
    <source>
        <dbReference type="ARBA" id="ARBA00023136"/>
    </source>
</evidence>
<accession>A0A085VXI6</accession>
<dbReference type="GO" id="GO:0005886">
    <property type="term" value="C:plasma membrane"/>
    <property type="evidence" value="ECO:0007669"/>
    <property type="project" value="UniProtKB-SubCell"/>
</dbReference>
<dbReference type="Pfam" id="PF12704">
    <property type="entry name" value="MacB_PCD"/>
    <property type="match status" value="2"/>
</dbReference>
<gene>
    <name evidence="10" type="ORF">DB31_6020</name>
</gene>
<reference evidence="10 11" key="1">
    <citation type="submission" date="2014-04" db="EMBL/GenBank/DDBJ databases">
        <title>Genome assembly of Hyalangium minutum DSM 14724.</title>
        <authorList>
            <person name="Sharma G."/>
            <person name="Subramanian S."/>
        </authorList>
    </citation>
    <scope>NUCLEOTIDE SEQUENCE [LARGE SCALE GENOMIC DNA]</scope>
    <source>
        <strain evidence="10 11">DSM 14724</strain>
    </source>
</reference>
<evidence type="ECO:0000256" key="3">
    <source>
        <dbReference type="ARBA" id="ARBA00022692"/>
    </source>
</evidence>
<evidence type="ECO:0000313" key="10">
    <source>
        <dbReference type="EMBL" id="KFE60149.1"/>
    </source>
</evidence>
<dbReference type="InterPro" id="IPR025857">
    <property type="entry name" value="MacB_PCD"/>
</dbReference>
<proteinExistence type="inferred from homology"/>
<feature type="transmembrane region" description="Helical" evidence="7">
    <location>
        <begin position="427"/>
        <end position="451"/>
    </location>
</feature>
<dbReference type="GO" id="GO:0022857">
    <property type="term" value="F:transmembrane transporter activity"/>
    <property type="evidence" value="ECO:0007669"/>
    <property type="project" value="TreeGrafter"/>
</dbReference>
<feature type="domain" description="ABC3 transporter permease C-terminal" evidence="8">
    <location>
        <begin position="286"/>
        <end position="400"/>
    </location>
</feature>
<feature type="transmembrane region" description="Helical" evidence="7">
    <location>
        <begin position="775"/>
        <end position="795"/>
    </location>
</feature>
<evidence type="ECO:0008006" key="12">
    <source>
        <dbReference type="Google" id="ProtNLM"/>
    </source>
</evidence>
<feature type="transmembrane region" description="Helical" evidence="7">
    <location>
        <begin position="20"/>
        <end position="45"/>
    </location>
</feature>
<dbReference type="AlphaFoldDB" id="A0A085VXI6"/>
<dbReference type="InterPro" id="IPR017800">
    <property type="entry name" value="ADOP"/>
</dbReference>
<feature type="domain" description="MacB-like periplasmic core" evidence="9">
    <location>
        <begin position="509"/>
        <end position="653"/>
    </location>
</feature>